<accession>A0AAJ0CZ75</accession>
<evidence type="ECO:0000256" key="3">
    <source>
        <dbReference type="ARBA" id="ARBA00022630"/>
    </source>
</evidence>
<reference evidence="7" key="1">
    <citation type="submission" date="2023-06" db="EMBL/GenBank/DDBJ databases">
        <title>Conoideocrella luteorostrata (Hypocreales: Clavicipitaceae), a potential biocontrol fungus for elongate hemlock scale in United States Christmas tree production areas.</title>
        <authorList>
            <person name="Barrett H."/>
            <person name="Lovett B."/>
            <person name="Macias A.M."/>
            <person name="Stajich J.E."/>
            <person name="Kasson M.T."/>
        </authorList>
    </citation>
    <scope>NUCLEOTIDE SEQUENCE</scope>
    <source>
        <strain evidence="7">ARSEF 14590</strain>
    </source>
</reference>
<dbReference type="GO" id="GO:0071949">
    <property type="term" value="F:FAD binding"/>
    <property type="evidence" value="ECO:0007669"/>
    <property type="project" value="InterPro"/>
</dbReference>
<dbReference type="AlphaFoldDB" id="A0AAJ0CZ75"/>
<dbReference type="Gene3D" id="3.30.9.10">
    <property type="entry name" value="D-Amino Acid Oxidase, subunit A, domain 2"/>
    <property type="match status" value="1"/>
</dbReference>
<dbReference type="PIRSF" id="PIRSF000189">
    <property type="entry name" value="D-aa_oxidase"/>
    <property type="match status" value="1"/>
</dbReference>
<evidence type="ECO:0000313" key="7">
    <source>
        <dbReference type="EMBL" id="KAK2616798.1"/>
    </source>
</evidence>
<dbReference type="GO" id="GO:0019478">
    <property type="term" value="P:D-amino acid catabolic process"/>
    <property type="evidence" value="ECO:0007669"/>
    <property type="project" value="TreeGrafter"/>
</dbReference>
<dbReference type="InterPro" id="IPR023209">
    <property type="entry name" value="DAO"/>
</dbReference>
<dbReference type="InterPro" id="IPR006076">
    <property type="entry name" value="FAD-dep_OxRdtase"/>
</dbReference>
<evidence type="ECO:0000256" key="1">
    <source>
        <dbReference type="ARBA" id="ARBA00001974"/>
    </source>
</evidence>
<keyword evidence="4" id="KW-0274">FAD</keyword>
<keyword evidence="8" id="KW-1185">Reference proteome</keyword>
<gene>
    <name evidence="7" type="ORF">QQS21_000175</name>
</gene>
<name>A0AAJ0CZ75_9HYPO</name>
<sequence length="338" mass="37303">MTKITIFGAGITGMAIASQLAKDYEVTIVARDLPDDTPSQQWSSPWACAGWVALGGSPAEQQMQLDSLAYCLRLAKTHPESSVRAVELTDIYDVGATEAKELWYYNCVPGFQELDTSQLTGDQKPTLAVKYTSFVLSPKPFLAWLRCRLESSGVTFERIPTAKSLGELSRFGHDILINASGLASTTLADVEDKKMISDRTYTILVKSDYNKAFVRRGATEYTYIFGRHDGTTVVGGISEPPENEVMAKDSVRTNLLYRANLNLPKDFPSAEVNEYNIVEDLQGIRPLRLPGVRVEQEVIDGQMVVHAYGTTAGGYIYSFGLAREVAKLVDKFVFDLSI</sequence>
<dbReference type="Gene3D" id="3.40.50.720">
    <property type="entry name" value="NAD(P)-binding Rossmann-like Domain"/>
    <property type="match status" value="1"/>
</dbReference>
<dbReference type="Pfam" id="PF01266">
    <property type="entry name" value="DAO"/>
    <property type="match status" value="1"/>
</dbReference>
<evidence type="ECO:0000256" key="5">
    <source>
        <dbReference type="ARBA" id="ARBA00023002"/>
    </source>
</evidence>
<dbReference type="SUPFAM" id="SSF51971">
    <property type="entry name" value="Nucleotide-binding domain"/>
    <property type="match status" value="1"/>
</dbReference>
<dbReference type="PANTHER" id="PTHR11530:SF11">
    <property type="entry name" value="D-ASPARTATE OXIDASE"/>
    <property type="match status" value="1"/>
</dbReference>
<evidence type="ECO:0000256" key="2">
    <source>
        <dbReference type="ARBA" id="ARBA00006730"/>
    </source>
</evidence>
<dbReference type="Proteomes" id="UP001251528">
    <property type="component" value="Unassembled WGS sequence"/>
</dbReference>
<dbReference type="PANTHER" id="PTHR11530">
    <property type="entry name" value="D-AMINO ACID OXIDASE"/>
    <property type="match status" value="1"/>
</dbReference>
<evidence type="ECO:0000313" key="8">
    <source>
        <dbReference type="Proteomes" id="UP001251528"/>
    </source>
</evidence>
<dbReference type="EMBL" id="JASWJB010000002">
    <property type="protein sequence ID" value="KAK2616798.1"/>
    <property type="molecule type" value="Genomic_DNA"/>
</dbReference>
<dbReference type="GO" id="GO:0005737">
    <property type="term" value="C:cytoplasm"/>
    <property type="evidence" value="ECO:0007669"/>
    <property type="project" value="TreeGrafter"/>
</dbReference>
<dbReference type="GO" id="GO:0003884">
    <property type="term" value="F:D-amino-acid oxidase activity"/>
    <property type="evidence" value="ECO:0007669"/>
    <property type="project" value="InterPro"/>
</dbReference>
<evidence type="ECO:0000256" key="4">
    <source>
        <dbReference type="ARBA" id="ARBA00022827"/>
    </source>
</evidence>
<proteinExistence type="inferred from homology"/>
<keyword evidence="5" id="KW-0560">Oxidoreductase</keyword>
<keyword evidence="3" id="KW-0285">Flavoprotein</keyword>
<comment type="caution">
    <text evidence="7">The sequence shown here is derived from an EMBL/GenBank/DDBJ whole genome shotgun (WGS) entry which is preliminary data.</text>
</comment>
<dbReference type="SUPFAM" id="SSF54373">
    <property type="entry name" value="FAD-linked reductases, C-terminal domain"/>
    <property type="match status" value="1"/>
</dbReference>
<evidence type="ECO:0000259" key="6">
    <source>
        <dbReference type="Pfam" id="PF01266"/>
    </source>
</evidence>
<organism evidence="7 8">
    <name type="scientific">Conoideocrella luteorostrata</name>
    <dbReference type="NCBI Taxonomy" id="1105319"/>
    <lineage>
        <taxon>Eukaryota</taxon>
        <taxon>Fungi</taxon>
        <taxon>Dikarya</taxon>
        <taxon>Ascomycota</taxon>
        <taxon>Pezizomycotina</taxon>
        <taxon>Sordariomycetes</taxon>
        <taxon>Hypocreomycetidae</taxon>
        <taxon>Hypocreales</taxon>
        <taxon>Clavicipitaceae</taxon>
        <taxon>Conoideocrella</taxon>
    </lineage>
</organism>
<protein>
    <recommendedName>
        <fullName evidence="6">FAD dependent oxidoreductase domain-containing protein</fullName>
    </recommendedName>
</protein>
<feature type="domain" description="FAD dependent oxidoreductase" evidence="6">
    <location>
        <begin position="4"/>
        <end position="328"/>
    </location>
</feature>
<comment type="similarity">
    <text evidence="2">Belongs to the DAMOX/DASOX family.</text>
</comment>
<comment type="cofactor">
    <cofactor evidence="1">
        <name>FAD</name>
        <dbReference type="ChEBI" id="CHEBI:57692"/>
    </cofactor>
</comment>